<dbReference type="AlphaFoldDB" id="A0A3M6T7H1"/>
<keyword evidence="1" id="KW-0812">Transmembrane</keyword>
<keyword evidence="1" id="KW-0472">Membrane</keyword>
<name>A0A3M6T7H1_POCDA</name>
<dbReference type="PANTHER" id="PTHR33361:SF2">
    <property type="entry name" value="DUF885 DOMAIN-CONTAINING PROTEIN"/>
    <property type="match status" value="1"/>
</dbReference>
<evidence type="ECO:0008006" key="4">
    <source>
        <dbReference type="Google" id="ProtNLM"/>
    </source>
</evidence>
<comment type="caution">
    <text evidence="2">The sequence shown here is derived from an EMBL/GenBank/DDBJ whole genome shotgun (WGS) entry which is preliminary data.</text>
</comment>
<proteinExistence type="predicted"/>
<feature type="transmembrane region" description="Helical" evidence="1">
    <location>
        <begin position="12"/>
        <end position="35"/>
    </location>
</feature>
<dbReference type="PANTHER" id="PTHR33361">
    <property type="entry name" value="GLR0591 PROTEIN"/>
    <property type="match status" value="1"/>
</dbReference>
<protein>
    <recommendedName>
        <fullName evidence="4">DUF885 domain-containing protein</fullName>
    </recommendedName>
</protein>
<evidence type="ECO:0000256" key="1">
    <source>
        <dbReference type="SAM" id="Phobius"/>
    </source>
</evidence>
<sequence length="683" mass="78298">MRLVSAKDRRKTLILAAAVIVVGIAFLIAGIILLVKKNGSHCKAQYETSALHKRRVQRCDYSEEAKRYGLEAFLQKVQDKTFDVQPFLISLKPKVTASEVKLKYKAYNPRPSNLLHVTDTAKALMRELNGMAINEGKLKSRERKSLAQVRHFLRHIFGAPFDGNYYFGDYLLGPNVFCWQPICSVGVLLEKTLPFFKPSDVQGLNILIEKLYEVNQTFQIYIDNLRYGVKAGMVRSLEECKAGLDAMQTYYFNISFSGPSGVFNETYMQGILKSEFLSKLENNSDLLKEWREKHAGKTPSESLRESVLEYVGRPVYELLRYLKHEHMQHCVPSSVSSGLSFLPLSFVYVNGTADINRKTTKVLPSGEPLNGSRAYVEILSYFTTTNNTPDEVHELGYKMLHKLYPERLKQFFYSQVMSMLDPKTSQMFYFTGKKHTTPNCPLEIVPDFNPSAGVASYLKSDSKCSRNAKYFIPFFLERPGPRYMQWSVNAHEARPGHHTQRQGYAEHFQDSCGGIIRWLSSVTSYTAFVEGWALYAENPLIAYDTDVYEGHPLYKYGMLKSQKYVWDDSDITLKEVTRYQSAPGQATSYMVGQLHIMKLRQYAKKRLGKNFNLKDFHFHVLSQGSVPLEFLEQSIEEYVDCTLNKQKDGCDDILALQSPDFQENGDDSNKRETLDTLERKLYF</sequence>
<gene>
    <name evidence="2" type="ORF">pdam_00011390</name>
</gene>
<dbReference type="EMBL" id="RCHS01004177">
    <property type="protein sequence ID" value="RMX37254.1"/>
    <property type="molecule type" value="Genomic_DNA"/>
</dbReference>
<keyword evidence="3" id="KW-1185">Reference proteome</keyword>
<organism evidence="2 3">
    <name type="scientific">Pocillopora damicornis</name>
    <name type="common">Cauliflower coral</name>
    <name type="synonym">Millepora damicornis</name>
    <dbReference type="NCBI Taxonomy" id="46731"/>
    <lineage>
        <taxon>Eukaryota</taxon>
        <taxon>Metazoa</taxon>
        <taxon>Cnidaria</taxon>
        <taxon>Anthozoa</taxon>
        <taxon>Hexacorallia</taxon>
        <taxon>Scleractinia</taxon>
        <taxon>Astrocoeniina</taxon>
        <taxon>Pocilloporidae</taxon>
        <taxon>Pocillopora</taxon>
    </lineage>
</organism>
<dbReference type="Pfam" id="PF05960">
    <property type="entry name" value="DUF885"/>
    <property type="match status" value="3"/>
</dbReference>
<keyword evidence="1" id="KW-1133">Transmembrane helix</keyword>
<evidence type="ECO:0000313" key="3">
    <source>
        <dbReference type="Proteomes" id="UP000275408"/>
    </source>
</evidence>
<reference evidence="2 3" key="1">
    <citation type="journal article" date="2018" name="Sci. Rep.">
        <title>Comparative analysis of the Pocillopora damicornis genome highlights role of immune system in coral evolution.</title>
        <authorList>
            <person name="Cunning R."/>
            <person name="Bay R.A."/>
            <person name="Gillette P."/>
            <person name="Baker A.C."/>
            <person name="Traylor-Knowles N."/>
        </authorList>
    </citation>
    <scope>NUCLEOTIDE SEQUENCE [LARGE SCALE GENOMIC DNA]</scope>
    <source>
        <strain evidence="2">RSMAS</strain>
        <tissue evidence="2">Whole animal</tissue>
    </source>
</reference>
<accession>A0A3M6T7H1</accession>
<dbReference type="InterPro" id="IPR010281">
    <property type="entry name" value="DUF885"/>
</dbReference>
<dbReference type="Proteomes" id="UP000275408">
    <property type="component" value="Unassembled WGS sequence"/>
</dbReference>
<dbReference type="OrthoDB" id="5959877at2759"/>
<evidence type="ECO:0000313" key="2">
    <source>
        <dbReference type="EMBL" id="RMX37254.1"/>
    </source>
</evidence>